<dbReference type="RefSeq" id="WP_146683090.1">
    <property type="nucleotide sequence ID" value="NZ_CP019646.1"/>
</dbReference>
<accession>A0A1Q2MDS6</accession>
<feature type="domain" description="Nucleotidyl transferase" evidence="1">
    <location>
        <begin position="6"/>
        <end position="181"/>
    </location>
</feature>
<organism evidence="2 3">
    <name type="scientific">Limihaloglobus sulfuriphilus</name>
    <dbReference type="NCBI Taxonomy" id="1851148"/>
    <lineage>
        <taxon>Bacteria</taxon>
        <taxon>Pseudomonadati</taxon>
        <taxon>Planctomycetota</taxon>
        <taxon>Phycisphaerae</taxon>
        <taxon>Sedimentisphaerales</taxon>
        <taxon>Sedimentisphaeraceae</taxon>
        <taxon>Limihaloglobus</taxon>
    </lineage>
</organism>
<dbReference type="EMBL" id="CP019646">
    <property type="protein sequence ID" value="AQQ70856.1"/>
    <property type="molecule type" value="Genomic_DNA"/>
</dbReference>
<dbReference type="SUPFAM" id="SSF53448">
    <property type="entry name" value="Nucleotide-diphospho-sugar transferases"/>
    <property type="match status" value="1"/>
</dbReference>
<evidence type="ECO:0000259" key="1">
    <source>
        <dbReference type="Pfam" id="PF00483"/>
    </source>
</evidence>
<name>A0A1Q2MDS6_9BACT</name>
<reference evidence="3" key="1">
    <citation type="submission" date="2017-02" db="EMBL/GenBank/DDBJ databases">
        <title>Comparative genomics and description of representatives of a novel lineage of planctomycetes thriving in anoxic sediments.</title>
        <authorList>
            <person name="Spring S."/>
            <person name="Bunk B."/>
            <person name="Sproer C."/>
        </authorList>
    </citation>
    <scope>NUCLEOTIDE SEQUENCE [LARGE SCALE GENOMIC DNA]</scope>
    <source>
        <strain evidence="3">SM-Chi-D1</strain>
    </source>
</reference>
<dbReference type="KEGG" id="pbas:SMSP2_01218"/>
<protein>
    <submittedName>
        <fullName evidence="2">UDP-N-acetylglucosamine diphosphorylase/glucosamine-1-phosphate N-acetyltransferase</fullName>
    </submittedName>
</protein>
<sequence>MKPTLVIMAAGMGSRYGGLKQIDPIGPNGEIIMEYSIYDAIRAGFGKVVFVIRQEFEDIFREKIGSKIEKQIEVSYVQQELDKCLGGFDLPKDREKPWGTGHAVLVCKDAVKEPFTVINADDFYGANAFRLIAEYLTRPDASQRDYSMVGYILRNTVSENGYVSRGVCKTDENEMLIDVEEYLKIEKNGNEAIHIKPDGSTEAMSGDETVSMNFWGFQPGLFPQLEALFAQFLAEKGKELKSEFFIPFVVDDMIKSGKATVKVLKTSDKWYGVTYQQDREPVKAGIKALIDSGQYPRKLWE</sequence>
<dbReference type="Gene3D" id="3.90.550.10">
    <property type="entry name" value="Spore Coat Polysaccharide Biosynthesis Protein SpsA, Chain A"/>
    <property type="match status" value="1"/>
</dbReference>
<dbReference type="Proteomes" id="UP000188181">
    <property type="component" value="Chromosome"/>
</dbReference>
<dbReference type="InterPro" id="IPR005835">
    <property type="entry name" value="NTP_transferase_dom"/>
</dbReference>
<keyword evidence="3" id="KW-1185">Reference proteome</keyword>
<dbReference type="OrthoDB" id="9779926at2"/>
<dbReference type="STRING" id="1851148.SMSP2_01218"/>
<dbReference type="GO" id="GO:0016740">
    <property type="term" value="F:transferase activity"/>
    <property type="evidence" value="ECO:0007669"/>
    <property type="project" value="UniProtKB-KW"/>
</dbReference>
<dbReference type="Pfam" id="PF00483">
    <property type="entry name" value="NTP_transferase"/>
    <property type="match status" value="1"/>
</dbReference>
<dbReference type="InterPro" id="IPR029044">
    <property type="entry name" value="Nucleotide-diphossugar_trans"/>
</dbReference>
<proteinExistence type="predicted"/>
<keyword evidence="2" id="KW-0808">Transferase</keyword>
<dbReference type="AlphaFoldDB" id="A0A1Q2MDS6"/>
<evidence type="ECO:0000313" key="2">
    <source>
        <dbReference type="EMBL" id="AQQ70856.1"/>
    </source>
</evidence>
<gene>
    <name evidence="2" type="ORF">SMSP2_01218</name>
</gene>
<evidence type="ECO:0000313" key="3">
    <source>
        <dbReference type="Proteomes" id="UP000188181"/>
    </source>
</evidence>